<organism evidence="8 9">
    <name type="scientific">Schizothecium vesticola</name>
    <dbReference type="NCBI Taxonomy" id="314040"/>
    <lineage>
        <taxon>Eukaryota</taxon>
        <taxon>Fungi</taxon>
        <taxon>Dikarya</taxon>
        <taxon>Ascomycota</taxon>
        <taxon>Pezizomycotina</taxon>
        <taxon>Sordariomycetes</taxon>
        <taxon>Sordariomycetidae</taxon>
        <taxon>Sordariales</taxon>
        <taxon>Schizotheciaceae</taxon>
        <taxon>Schizothecium</taxon>
    </lineage>
</organism>
<dbReference type="Pfam" id="PF01250">
    <property type="entry name" value="Ribosomal_S6"/>
    <property type="match status" value="1"/>
</dbReference>
<keyword evidence="3 8" id="KW-0689">Ribosomal protein</keyword>
<gene>
    <name evidence="8" type="ORF">B0T18DRAFT_395268</name>
</gene>
<dbReference type="GO" id="GO:0005763">
    <property type="term" value="C:mitochondrial small ribosomal subunit"/>
    <property type="evidence" value="ECO:0007669"/>
    <property type="project" value="TreeGrafter"/>
</dbReference>
<evidence type="ECO:0000256" key="1">
    <source>
        <dbReference type="ARBA" id="ARBA00004173"/>
    </source>
</evidence>
<comment type="subcellular location">
    <subcellularLocation>
        <location evidence="1">Mitochondrion</location>
    </subcellularLocation>
</comment>
<dbReference type="GO" id="GO:0003735">
    <property type="term" value="F:structural constituent of ribosome"/>
    <property type="evidence" value="ECO:0007669"/>
    <property type="project" value="InterPro"/>
</dbReference>
<keyword evidence="5" id="KW-0687">Ribonucleoprotein</keyword>
<evidence type="ECO:0000313" key="9">
    <source>
        <dbReference type="Proteomes" id="UP001172155"/>
    </source>
</evidence>
<dbReference type="InterPro" id="IPR014717">
    <property type="entry name" value="Transl_elong_EF1B/ribsomal_bS6"/>
</dbReference>
<dbReference type="Proteomes" id="UP001172155">
    <property type="component" value="Unassembled WGS sequence"/>
</dbReference>
<dbReference type="InterPro" id="IPR035980">
    <property type="entry name" value="Ribosomal_bS6_sf"/>
</dbReference>
<keyword evidence="4" id="KW-0496">Mitochondrion</keyword>
<keyword evidence="9" id="KW-1185">Reference proteome</keyword>
<sequence length="115" mass="12919">MLYEIIGIARPGNLAEVKEIVLTAGQLILRNGGVIRDINNWGVFMLPTPVSRHQVRHTRGHYFALRYDAGVATHQTVRDTLAVDPRILRTAGVRLGDGKLETLSKFGKIPWKEFE</sequence>
<evidence type="ECO:0000256" key="5">
    <source>
        <dbReference type="ARBA" id="ARBA00023274"/>
    </source>
</evidence>
<comment type="similarity">
    <text evidence="2">Belongs to the bacterial ribosomal protein bS6 family.</text>
</comment>
<comment type="function">
    <text evidence="7">Component of the mitochondrial ribosome (mitoribosome), a dedicated translation machinery responsible for the synthesis of mitochondrial genome-encoded proteins, including at least some of the essential transmembrane subunits of the mitochondrial respiratory chain. The mitoribosomes are attached to the mitochondrial inner membrane and translation products are cotranslationally integrated into the membrane.</text>
</comment>
<dbReference type="GO" id="GO:0006412">
    <property type="term" value="P:translation"/>
    <property type="evidence" value="ECO:0007669"/>
    <property type="project" value="InterPro"/>
</dbReference>
<dbReference type="PANTHER" id="PTHR21011">
    <property type="entry name" value="MITOCHONDRIAL 28S RIBOSOMAL PROTEIN S6"/>
    <property type="match status" value="1"/>
</dbReference>
<evidence type="ECO:0000256" key="2">
    <source>
        <dbReference type="ARBA" id="ARBA00009512"/>
    </source>
</evidence>
<dbReference type="PANTHER" id="PTHR21011:SF1">
    <property type="entry name" value="SMALL RIBOSOMAL SUBUNIT PROTEIN BS6M"/>
    <property type="match status" value="1"/>
</dbReference>
<comment type="caution">
    <text evidence="8">The sequence shown here is derived from an EMBL/GenBank/DDBJ whole genome shotgun (WGS) entry which is preliminary data.</text>
</comment>
<proteinExistence type="inferred from homology"/>
<accession>A0AA40F8K3</accession>
<name>A0AA40F8K3_9PEZI</name>
<dbReference type="AlphaFoldDB" id="A0AA40F8K3"/>
<dbReference type="GO" id="GO:0070181">
    <property type="term" value="F:small ribosomal subunit rRNA binding"/>
    <property type="evidence" value="ECO:0007669"/>
    <property type="project" value="TreeGrafter"/>
</dbReference>
<dbReference type="InterPro" id="IPR000529">
    <property type="entry name" value="Ribosomal_bS6"/>
</dbReference>
<dbReference type="Gene3D" id="3.30.70.60">
    <property type="match status" value="1"/>
</dbReference>
<dbReference type="NCBIfam" id="TIGR00166">
    <property type="entry name" value="S6"/>
    <property type="match status" value="1"/>
</dbReference>
<dbReference type="SUPFAM" id="SSF54995">
    <property type="entry name" value="Ribosomal protein S6"/>
    <property type="match status" value="1"/>
</dbReference>
<reference evidence="8" key="1">
    <citation type="submission" date="2023-06" db="EMBL/GenBank/DDBJ databases">
        <title>Genome-scale phylogeny and comparative genomics of the fungal order Sordariales.</title>
        <authorList>
            <consortium name="Lawrence Berkeley National Laboratory"/>
            <person name="Hensen N."/>
            <person name="Bonometti L."/>
            <person name="Westerberg I."/>
            <person name="Brannstrom I.O."/>
            <person name="Guillou S."/>
            <person name="Cros-Aarteil S."/>
            <person name="Calhoun S."/>
            <person name="Haridas S."/>
            <person name="Kuo A."/>
            <person name="Mondo S."/>
            <person name="Pangilinan J."/>
            <person name="Riley R."/>
            <person name="LaButti K."/>
            <person name="Andreopoulos B."/>
            <person name="Lipzen A."/>
            <person name="Chen C."/>
            <person name="Yanf M."/>
            <person name="Daum C."/>
            <person name="Ng V."/>
            <person name="Clum A."/>
            <person name="Steindorff A."/>
            <person name="Ohm R."/>
            <person name="Martin F."/>
            <person name="Silar P."/>
            <person name="Natvig D."/>
            <person name="Lalanne C."/>
            <person name="Gautier V."/>
            <person name="Ament-velasquez S.L."/>
            <person name="Kruys A."/>
            <person name="Hutchinson M.I."/>
            <person name="Powell A.J."/>
            <person name="Barry K."/>
            <person name="Miller A.N."/>
            <person name="Grigoriev I.V."/>
            <person name="Debuchy R."/>
            <person name="Gladieux P."/>
            <person name="Thoren M.H."/>
            <person name="Johannesson H."/>
        </authorList>
    </citation>
    <scope>NUCLEOTIDE SEQUENCE</scope>
    <source>
        <strain evidence="8">SMH3187-1</strain>
    </source>
</reference>
<evidence type="ECO:0000256" key="6">
    <source>
        <dbReference type="ARBA" id="ARBA00035170"/>
    </source>
</evidence>
<evidence type="ECO:0000313" key="8">
    <source>
        <dbReference type="EMBL" id="KAK0752721.1"/>
    </source>
</evidence>
<evidence type="ECO:0000256" key="7">
    <source>
        <dbReference type="ARBA" id="ARBA00037226"/>
    </source>
</evidence>
<dbReference type="FunFam" id="3.30.70.60:FF:000007">
    <property type="entry name" value="37S ribosomal protein Mrp17"/>
    <property type="match status" value="1"/>
</dbReference>
<dbReference type="EMBL" id="JAUKUD010000001">
    <property type="protein sequence ID" value="KAK0752721.1"/>
    <property type="molecule type" value="Genomic_DNA"/>
</dbReference>
<protein>
    <recommendedName>
        <fullName evidence="6">Small ribosomal subunit protein bS6m</fullName>
    </recommendedName>
</protein>
<evidence type="ECO:0000256" key="4">
    <source>
        <dbReference type="ARBA" id="ARBA00023128"/>
    </source>
</evidence>
<dbReference type="CDD" id="cd15465">
    <property type="entry name" value="bS6_mito"/>
    <property type="match status" value="1"/>
</dbReference>
<evidence type="ECO:0000256" key="3">
    <source>
        <dbReference type="ARBA" id="ARBA00022980"/>
    </source>
</evidence>